<feature type="transmembrane region" description="Helical" evidence="1">
    <location>
        <begin position="108"/>
        <end position="131"/>
    </location>
</feature>
<sequence>MRYLALGLRVVFVVYLVVDLVLLFLILLAAANGETEGVILFAGMEHQVPLGTQVPLWGLAVTALVAAGYLGSVAVLFYAIHLLLGFAQQQDLHNPRTGLLLRRMGKSLVALWAVLILIETVVPVALFASGVEIEVDLAPLDVKVVLAIVGAALWLVARLADDAQRMREELDHVV</sequence>
<comment type="caution">
    <text evidence="2">The sequence shown here is derived from an EMBL/GenBank/DDBJ whole genome shotgun (WGS) entry which is preliminary data.</text>
</comment>
<dbReference type="RefSeq" id="WP_068248874.1">
    <property type="nucleotide sequence ID" value="NZ_LPUY01000138.1"/>
</dbReference>
<protein>
    <recommendedName>
        <fullName evidence="4">DUF2975 domain-containing protein</fullName>
    </recommendedName>
</protein>
<feature type="transmembrane region" description="Helical" evidence="1">
    <location>
        <begin position="137"/>
        <end position="157"/>
    </location>
</feature>
<accession>A0A132BRZ1</accession>
<evidence type="ECO:0000256" key="1">
    <source>
        <dbReference type="SAM" id="Phobius"/>
    </source>
</evidence>
<reference evidence="2 3" key="1">
    <citation type="submission" date="2015-12" db="EMBL/GenBank/DDBJ databases">
        <title>Genome sequence of the marine Rhodobacteraceae strain O3.65, Candidatus Tritonibacter horizontis.</title>
        <authorList>
            <person name="Poehlein A."/>
            <person name="Giebel H.A."/>
            <person name="Voget S."/>
            <person name="Brinkhoff T."/>
        </authorList>
    </citation>
    <scope>NUCLEOTIDE SEQUENCE [LARGE SCALE GENOMIC DNA]</scope>
    <source>
        <strain evidence="2 3">O3.65</strain>
    </source>
</reference>
<evidence type="ECO:0008006" key="4">
    <source>
        <dbReference type="Google" id="ProtNLM"/>
    </source>
</evidence>
<feature type="transmembrane region" description="Helical" evidence="1">
    <location>
        <begin position="56"/>
        <end position="87"/>
    </location>
</feature>
<name>A0A132BRZ1_9RHOB</name>
<keyword evidence="1" id="KW-0812">Transmembrane</keyword>
<dbReference type="EMBL" id="LPUY01000138">
    <property type="protein sequence ID" value="KUP90567.1"/>
    <property type="molecule type" value="Genomic_DNA"/>
</dbReference>
<keyword evidence="1" id="KW-1133">Transmembrane helix</keyword>
<gene>
    <name evidence="2" type="ORF">TRIHO_44320</name>
</gene>
<evidence type="ECO:0000313" key="2">
    <source>
        <dbReference type="EMBL" id="KUP90567.1"/>
    </source>
</evidence>
<organism evidence="2 3">
    <name type="scientific">Tritonibacter horizontis</name>
    <dbReference type="NCBI Taxonomy" id="1768241"/>
    <lineage>
        <taxon>Bacteria</taxon>
        <taxon>Pseudomonadati</taxon>
        <taxon>Pseudomonadota</taxon>
        <taxon>Alphaproteobacteria</taxon>
        <taxon>Rhodobacterales</taxon>
        <taxon>Paracoccaceae</taxon>
        <taxon>Tritonibacter</taxon>
    </lineage>
</organism>
<dbReference type="Proteomes" id="UP000068382">
    <property type="component" value="Unassembled WGS sequence"/>
</dbReference>
<keyword evidence="3" id="KW-1185">Reference proteome</keyword>
<keyword evidence="1" id="KW-0472">Membrane</keyword>
<evidence type="ECO:0000313" key="3">
    <source>
        <dbReference type="Proteomes" id="UP000068382"/>
    </source>
</evidence>
<proteinExistence type="predicted"/>
<feature type="transmembrane region" description="Helical" evidence="1">
    <location>
        <begin position="12"/>
        <end position="31"/>
    </location>
</feature>
<dbReference type="AlphaFoldDB" id="A0A132BRZ1"/>